<protein>
    <recommendedName>
        <fullName evidence="1">Prenylated flavin chaperone LpdD-like domain-containing protein</fullName>
    </recommendedName>
</protein>
<dbReference type="Proteomes" id="UP000198935">
    <property type="component" value="Unassembled WGS sequence"/>
</dbReference>
<dbReference type="InterPro" id="IPR048844">
    <property type="entry name" value="LpdD_chaperone-like"/>
</dbReference>
<keyword evidence="3" id="KW-1185">Reference proteome</keyword>
<evidence type="ECO:0000259" key="1">
    <source>
        <dbReference type="Pfam" id="PF21758"/>
    </source>
</evidence>
<dbReference type="AlphaFoldDB" id="A0A1H3PKY4"/>
<reference evidence="3" key="1">
    <citation type="submission" date="2016-10" db="EMBL/GenBank/DDBJ databases">
        <authorList>
            <person name="Varghese N."/>
            <person name="Submissions S."/>
        </authorList>
    </citation>
    <scope>NUCLEOTIDE SEQUENCE [LARGE SCALE GENOMIC DNA]</scope>
    <source>
        <strain evidence="3">SP</strain>
    </source>
</reference>
<proteinExistence type="predicted"/>
<accession>A0A1H3PKY4</accession>
<gene>
    <name evidence="2" type="ORF">SAMN05421736_10594</name>
</gene>
<dbReference type="OrthoDB" id="2474789at2"/>
<evidence type="ECO:0000313" key="3">
    <source>
        <dbReference type="Proteomes" id="UP000198935"/>
    </source>
</evidence>
<sequence length="117" mass="13341">MTKMIRCEISHVGEDDLIIVTGGTKPHIGAVVISTWEDNEAKIVSHGLPHHKEEALFIELAKVWSNTFQKTVIVSGGIHIDNASKEQIESLVDETWERFFHLMIEQKAKKPEFRHVK</sequence>
<feature type="domain" description="Prenylated flavin chaperone LpdD-like" evidence="1">
    <location>
        <begin position="5"/>
        <end position="99"/>
    </location>
</feature>
<name>A0A1H3PKY4_9BACI</name>
<dbReference type="STRING" id="1503961.SAMN05421736_10594"/>
<dbReference type="Pfam" id="PF21758">
    <property type="entry name" value="PAC_bac"/>
    <property type="match status" value="1"/>
</dbReference>
<organism evidence="2 3">
    <name type="scientific">Evansella caseinilytica</name>
    <dbReference type="NCBI Taxonomy" id="1503961"/>
    <lineage>
        <taxon>Bacteria</taxon>
        <taxon>Bacillati</taxon>
        <taxon>Bacillota</taxon>
        <taxon>Bacilli</taxon>
        <taxon>Bacillales</taxon>
        <taxon>Bacillaceae</taxon>
        <taxon>Evansella</taxon>
    </lineage>
</organism>
<evidence type="ECO:0000313" key="2">
    <source>
        <dbReference type="EMBL" id="SDZ01710.1"/>
    </source>
</evidence>
<dbReference type="EMBL" id="FNPI01000005">
    <property type="protein sequence ID" value="SDZ01710.1"/>
    <property type="molecule type" value="Genomic_DNA"/>
</dbReference>